<feature type="non-terminal residue" evidence="3">
    <location>
        <position position="112"/>
    </location>
</feature>
<evidence type="ECO:0000259" key="2">
    <source>
        <dbReference type="Pfam" id="PF24883"/>
    </source>
</evidence>
<name>A0A9P5P6C4_9AGAR</name>
<dbReference type="OrthoDB" id="448455at2759"/>
<organism evidence="3 4">
    <name type="scientific">Rhodocollybia butyracea</name>
    <dbReference type="NCBI Taxonomy" id="206335"/>
    <lineage>
        <taxon>Eukaryota</taxon>
        <taxon>Fungi</taxon>
        <taxon>Dikarya</taxon>
        <taxon>Basidiomycota</taxon>
        <taxon>Agaricomycotina</taxon>
        <taxon>Agaricomycetes</taxon>
        <taxon>Agaricomycetidae</taxon>
        <taxon>Agaricales</taxon>
        <taxon>Marasmiineae</taxon>
        <taxon>Omphalotaceae</taxon>
        <taxon>Rhodocollybia</taxon>
    </lineage>
</organism>
<accession>A0A9P5P6C4</accession>
<gene>
    <name evidence="3" type="ORF">BDP27DRAFT_1350240</name>
</gene>
<feature type="domain" description="Nephrocystin 3-like N-terminal" evidence="2">
    <location>
        <begin position="6"/>
        <end position="79"/>
    </location>
</feature>
<evidence type="ECO:0000313" key="3">
    <source>
        <dbReference type="EMBL" id="KAF9028077.1"/>
    </source>
</evidence>
<keyword evidence="4" id="KW-1185">Reference proteome</keyword>
<dbReference type="Proteomes" id="UP000772434">
    <property type="component" value="Unassembled WGS sequence"/>
</dbReference>
<protein>
    <recommendedName>
        <fullName evidence="2">Nephrocystin 3-like N-terminal domain-containing protein</fullName>
    </recommendedName>
</protein>
<proteinExistence type="predicted"/>
<dbReference type="InterPro" id="IPR056884">
    <property type="entry name" value="NPHP3-like_N"/>
</dbReference>
<dbReference type="AlphaFoldDB" id="A0A9P5P6C4"/>
<comment type="caution">
    <text evidence="3">The sequence shown here is derived from an EMBL/GenBank/DDBJ whole genome shotgun (WGS) entry which is preliminary data.</text>
</comment>
<keyword evidence="1" id="KW-0677">Repeat</keyword>
<sequence>MATSQEKVHPALHELFKSSNKGLMESTIAGLIATLEVVSNDLSPVFLVLDAMDECREAIDVLKHLAHLKKNLCIAVTSRYLAETDYDASWYIHLDDTQSFRQDVAKYLQAKF</sequence>
<dbReference type="Pfam" id="PF24883">
    <property type="entry name" value="NPHP3_N"/>
    <property type="match status" value="1"/>
</dbReference>
<dbReference type="EMBL" id="JADNRY010000746">
    <property type="protein sequence ID" value="KAF9028077.1"/>
    <property type="molecule type" value="Genomic_DNA"/>
</dbReference>
<evidence type="ECO:0000256" key="1">
    <source>
        <dbReference type="ARBA" id="ARBA00022737"/>
    </source>
</evidence>
<evidence type="ECO:0000313" key="4">
    <source>
        <dbReference type="Proteomes" id="UP000772434"/>
    </source>
</evidence>
<reference evidence="3" key="1">
    <citation type="submission" date="2020-11" db="EMBL/GenBank/DDBJ databases">
        <authorList>
            <consortium name="DOE Joint Genome Institute"/>
            <person name="Ahrendt S."/>
            <person name="Riley R."/>
            <person name="Andreopoulos W."/>
            <person name="Labutti K."/>
            <person name="Pangilinan J."/>
            <person name="Ruiz-Duenas F.J."/>
            <person name="Barrasa J.M."/>
            <person name="Sanchez-Garcia M."/>
            <person name="Camarero S."/>
            <person name="Miyauchi S."/>
            <person name="Serrano A."/>
            <person name="Linde D."/>
            <person name="Babiker R."/>
            <person name="Drula E."/>
            <person name="Ayuso-Fernandez I."/>
            <person name="Pacheco R."/>
            <person name="Padilla G."/>
            <person name="Ferreira P."/>
            <person name="Barriuso J."/>
            <person name="Kellner H."/>
            <person name="Castanera R."/>
            <person name="Alfaro M."/>
            <person name="Ramirez L."/>
            <person name="Pisabarro A.G."/>
            <person name="Kuo A."/>
            <person name="Tritt A."/>
            <person name="Lipzen A."/>
            <person name="He G."/>
            <person name="Yan M."/>
            <person name="Ng V."/>
            <person name="Cullen D."/>
            <person name="Martin F."/>
            <person name="Rosso M.-N."/>
            <person name="Henrissat B."/>
            <person name="Hibbett D."/>
            <person name="Martinez A.T."/>
            <person name="Grigoriev I.V."/>
        </authorList>
    </citation>
    <scope>NUCLEOTIDE SEQUENCE</scope>
    <source>
        <strain evidence="3">AH 40177</strain>
    </source>
</reference>